<feature type="domain" description="HTH lysR-type" evidence="5">
    <location>
        <begin position="2"/>
        <end position="59"/>
    </location>
</feature>
<dbReference type="EMBL" id="CP151762">
    <property type="protein sequence ID" value="WZU63421.1"/>
    <property type="molecule type" value="Genomic_DNA"/>
</dbReference>
<dbReference type="GO" id="GO:0003700">
    <property type="term" value="F:DNA-binding transcription factor activity"/>
    <property type="evidence" value="ECO:0007669"/>
    <property type="project" value="InterPro"/>
</dbReference>
<keyword evidence="4" id="KW-0804">Transcription</keyword>
<dbReference type="InterPro" id="IPR036388">
    <property type="entry name" value="WH-like_DNA-bd_sf"/>
</dbReference>
<dbReference type="Gene3D" id="1.10.10.10">
    <property type="entry name" value="Winged helix-like DNA-binding domain superfamily/Winged helix DNA-binding domain"/>
    <property type="match status" value="1"/>
</dbReference>
<sequence>MLNATWLETYVTLTETGHFTRAAEKLNMTQPGVSQHLRKLEEQVGQSLIAQEGKSFTLTPAGEAVRDLGLSRRAEERQLRDTIMSDDPDVGEVRIACSGSFAQLLYPRLLALMLDAPRLQIHLEAAPQDSVVSGVLDGRFDLGVVGQDPAHPRLKAQSIGHEELCLILPADAADETVTFESLEDRGFVAHPDGFAYADDLLSLNFPDAFTGADRIKVRTFVNQIGQIPSPVVEGIGYTLLPRSGVEAFSARNRLKIVSLPHRRYHEIWSITRRGREPTARLRAILRIANEVAGEIG</sequence>
<name>A0AAN0NEL9_9RHOB</name>
<evidence type="ECO:0000256" key="4">
    <source>
        <dbReference type="ARBA" id="ARBA00023163"/>
    </source>
</evidence>
<dbReference type="PRINTS" id="PR00039">
    <property type="entry name" value="HTHLYSR"/>
</dbReference>
<comment type="similarity">
    <text evidence="1">Belongs to the LysR transcriptional regulatory family.</text>
</comment>
<dbReference type="InterPro" id="IPR005119">
    <property type="entry name" value="LysR_subst-bd"/>
</dbReference>
<evidence type="ECO:0000313" key="6">
    <source>
        <dbReference type="EMBL" id="WZU63421.1"/>
    </source>
</evidence>
<evidence type="ECO:0000259" key="5">
    <source>
        <dbReference type="PROSITE" id="PS50931"/>
    </source>
</evidence>
<dbReference type="PROSITE" id="PS50931">
    <property type="entry name" value="HTH_LYSR"/>
    <property type="match status" value="1"/>
</dbReference>
<dbReference type="Proteomes" id="UP001451782">
    <property type="component" value="Chromosome"/>
</dbReference>
<dbReference type="PANTHER" id="PTHR30126:SF99">
    <property type="entry name" value="TRANSCRIPTIONAL REGULATOR LYSR FAMILY"/>
    <property type="match status" value="1"/>
</dbReference>
<evidence type="ECO:0000256" key="3">
    <source>
        <dbReference type="ARBA" id="ARBA00023125"/>
    </source>
</evidence>
<evidence type="ECO:0000313" key="7">
    <source>
        <dbReference type="Proteomes" id="UP001451782"/>
    </source>
</evidence>
<dbReference type="SUPFAM" id="SSF46785">
    <property type="entry name" value="Winged helix' DNA-binding domain"/>
    <property type="match status" value="1"/>
</dbReference>
<protein>
    <submittedName>
        <fullName evidence="6">LysR family transcriptional regulator</fullName>
    </submittedName>
</protein>
<gene>
    <name evidence="6" type="ORF">AABB28_16465</name>
</gene>
<reference evidence="6 7" key="1">
    <citation type="submission" date="2024-04" db="EMBL/GenBank/DDBJ databases">
        <title>Phylogenomic analyses of a clade within the roseobacter group suggest taxonomic reassignments of species of the genera Aestuariivita, Citreicella, Loktanella, Nautella, Pelagibaca, Ruegeria, Thalassobius, Thiobacimonas and Tropicibacter, and the proposal o.</title>
        <authorList>
            <person name="Jeon C.O."/>
        </authorList>
    </citation>
    <scope>NUCLEOTIDE SEQUENCE [LARGE SCALE GENOMIC DNA]</scope>
    <source>
        <strain evidence="6 7">G8-12</strain>
    </source>
</reference>
<dbReference type="KEGG" id="yag:AABB28_16465"/>
<evidence type="ECO:0000256" key="2">
    <source>
        <dbReference type="ARBA" id="ARBA00023015"/>
    </source>
</evidence>
<dbReference type="RefSeq" id="WP_342069803.1">
    <property type="nucleotide sequence ID" value="NZ_CP151762.1"/>
</dbReference>
<dbReference type="GO" id="GO:0000976">
    <property type="term" value="F:transcription cis-regulatory region binding"/>
    <property type="evidence" value="ECO:0007669"/>
    <property type="project" value="TreeGrafter"/>
</dbReference>
<dbReference type="AlphaFoldDB" id="A0AAN0NEL9"/>
<accession>A0AAN0NEL9</accession>
<keyword evidence="3" id="KW-0238">DNA-binding</keyword>
<dbReference type="CDD" id="cd05466">
    <property type="entry name" value="PBP2_LTTR_substrate"/>
    <property type="match status" value="1"/>
</dbReference>
<dbReference type="Pfam" id="PF03466">
    <property type="entry name" value="LysR_substrate"/>
    <property type="match status" value="1"/>
</dbReference>
<proteinExistence type="inferred from homology"/>
<dbReference type="Pfam" id="PF00126">
    <property type="entry name" value="HTH_1"/>
    <property type="match status" value="1"/>
</dbReference>
<evidence type="ECO:0000256" key="1">
    <source>
        <dbReference type="ARBA" id="ARBA00009437"/>
    </source>
</evidence>
<keyword evidence="2" id="KW-0805">Transcription regulation</keyword>
<organism evidence="6 7">
    <name type="scientific">Yoonia algicola</name>
    <dbReference type="NCBI Taxonomy" id="3137368"/>
    <lineage>
        <taxon>Bacteria</taxon>
        <taxon>Pseudomonadati</taxon>
        <taxon>Pseudomonadota</taxon>
        <taxon>Alphaproteobacteria</taxon>
        <taxon>Rhodobacterales</taxon>
        <taxon>Paracoccaceae</taxon>
        <taxon>Yoonia</taxon>
    </lineage>
</organism>
<dbReference type="InterPro" id="IPR000847">
    <property type="entry name" value="LysR_HTH_N"/>
</dbReference>
<keyword evidence="7" id="KW-1185">Reference proteome</keyword>
<dbReference type="Gene3D" id="3.40.190.290">
    <property type="match status" value="1"/>
</dbReference>
<dbReference type="InterPro" id="IPR036390">
    <property type="entry name" value="WH_DNA-bd_sf"/>
</dbReference>
<dbReference type="PANTHER" id="PTHR30126">
    <property type="entry name" value="HTH-TYPE TRANSCRIPTIONAL REGULATOR"/>
    <property type="match status" value="1"/>
</dbReference>
<dbReference type="SUPFAM" id="SSF53850">
    <property type="entry name" value="Periplasmic binding protein-like II"/>
    <property type="match status" value="1"/>
</dbReference>